<organism evidence="2 3">
    <name type="scientific">Urochloa decumbens</name>
    <dbReference type="NCBI Taxonomy" id="240449"/>
    <lineage>
        <taxon>Eukaryota</taxon>
        <taxon>Viridiplantae</taxon>
        <taxon>Streptophyta</taxon>
        <taxon>Embryophyta</taxon>
        <taxon>Tracheophyta</taxon>
        <taxon>Spermatophyta</taxon>
        <taxon>Magnoliopsida</taxon>
        <taxon>Liliopsida</taxon>
        <taxon>Poales</taxon>
        <taxon>Poaceae</taxon>
        <taxon>PACMAD clade</taxon>
        <taxon>Panicoideae</taxon>
        <taxon>Panicodae</taxon>
        <taxon>Paniceae</taxon>
        <taxon>Melinidinae</taxon>
        <taxon>Urochloa</taxon>
    </lineage>
</organism>
<name>A0ABC8WE43_9POAL</name>
<feature type="compositionally biased region" description="Low complexity" evidence="1">
    <location>
        <begin position="152"/>
        <end position="170"/>
    </location>
</feature>
<reference evidence="2 3" key="2">
    <citation type="submission" date="2024-10" db="EMBL/GenBank/DDBJ databases">
        <authorList>
            <person name="Ryan C."/>
        </authorList>
    </citation>
    <scope>NUCLEOTIDE SEQUENCE [LARGE SCALE GENOMIC DNA]</scope>
</reference>
<feature type="region of interest" description="Disordered" evidence="1">
    <location>
        <begin position="1"/>
        <end position="529"/>
    </location>
</feature>
<gene>
    <name evidence="2" type="ORF">URODEC1_LOCUS13078</name>
</gene>
<sequence>MAQRCGPPFDFDLNEPPPDDDDIANEASPARAPEPIREPSPRVLLPPSPENSLSSPHRDSMLPPPPPSPSPRDPLPAPVPESSRHDPLAAPVPESSPFDPRPSPTHEPSHLPSPVLDLEAPLSSLDDDYDEEEYDYDEADLPPPPPLPPSGLVPVAAAPPARSSSSVDTPPSRPGRRGTSREPPFPGDTAAARLSSPENNSAPRGRSSGTESSHRSRRRPYSSYDPRDDDAISKQRRVGSYDDGDDAGSSRSGSRRSDLASPLPHHEQGGGGWHAPVGHGEPGAPPRNRQRRRPRRTQRQLQQGYEYTGSIPKQQQGRGWEQPQAGLREGGCQERPQAHQVHGPRGPEEPKVGYSSYGRTGSYENGRPEQEQHRFSGNGKYHHHQSREAPPPSSGPRGREDPYYGRRSQSQGPPNPKVGGYQHSRERPGFRPPSSGAHGRDGSSGGRPRPPQQPINDPGAYQQRKSAPRGGERFPDRAYHPYARDGGAFDGANGGNQGRREPPPNYEHRRRDNKQQSTAGGPARGRQYY</sequence>
<protein>
    <submittedName>
        <fullName evidence="2">Uncharacterized protein</fullName>
    </submittedName>
</protein>
<proteinExistence type="predicted"/>
<evidence type="ECO:0000256" key="1">
    <source>
        <dbReference type="SAM" id="MobiDB-lite"/>
    </source>
</evidence>
<feature type="compositionally biased region" description="Polar residues" evidence="1">
    <location>
        <begin position="196"/>
        <end position="211"/>
    </location>
</feature>
<feature type="compositionally biased region" description="Acidic residues" evidence="1">
    <location>
        <begin position="125"/>
        <end position="140"/>
    </location>
</feature>
<dbReference type="Proteomes" id="UP001497457">
    <property type="component" value="Chromosome 12b"/>
</dbReference>
<feature type="compositionally biased region" description="Basic and acidic residues" evidence="1">
    <location>
        <begin position="470"/>
        <end position="483"/>
    </location>
</feature>
<evidence type="ECO:0000313" key="2">
    <source>
        <dbReference type="EMBL" id="CAL4908428.1"/>
    </source>
</evidence>
<dbReference type="AlphaFoldDB" id="A0ABC8WE43"/>
<keyword evidence="3" id="KW-1185">Reference proteome</keyword>
<reference evidence="3" key="1">
    <citation type="submission" date="2024-06" db="EMBL/GenBank/DDBJ databases">
        <authorList>
            <person name="Ryan C."/>
        </authorList>
    </citation>
    <scope>NUCLEOTIDE SEQUENCE [LARGE SCALE GENOMIC DNA]</scope>
</reference>
<feature type="compositionally biased region" description="Basic residues" evidence="1">
    <location>
        <begin position="288"/>
        <end position="298"/>
    </location>
</feature>
<evidence type="ECO:0000313" key="3">
    <source>
        <dbReference type="Proteomes" id="UP001497457"/>
    </source>
</evidence>
<dbReference type="EMBL" id="OZ075122">
    <property type="protein sequence ID" value="CAL4908428.1"/>
    <property type="molecule type" value="Genomic_DNA"/>
</dbReference>
<feature type="compositionally biased region" description="Pro residues" evidence="1">
    <location>
        <begin position="62"/>
        <end position="79"/>
    </location>
</feature>
<feature type="compositionally biased region" description="Gly residues" evidence="1">
    <location>
        <begin position="488"/>
        <end position="497"/>
    </location>
</feature>
<accession>A0ABC8WE43</accession>
<feature type="compositionally biased region" description="Pro residues" evidence="1">
    <location>
        <begin position="141"/>
        <end position="151"/>
    </location>
</feature>
<feature type="compositionally biased region" description="Basic and acidic residues" evidence="1">
    <location>
        <begin position="498"/>
        <end position="514"/>
    </location>
</feature>